<sequence>MAVQAKDRLLLSAIKLGQRDGWSRLTVADVLQDSGVARRSLYTHFPGGAKEITVAAVETAADWITAVVERACQEPSATALATFVEHWKHVLESSDFELGCPVAAAATSRPQHPEAAALAAHAFTEWESQITAALVRDGAGPDAARRLGTVSVACVEGAVIQCVAARSCVPLEIIHDHLQSVIVTALA</sequence>
<evidence type="ECO:0000313" key="7">
    <source>
        <dbReference type="Proteomes" id="UP001501057"/>
    </source>
</evidence>
<organism evidence="6 7">
    <name type="scientific">Aeromicrobium alkaliterrae</name>
    <dbReference type="NCBI Taxonomy" id="302168"/>
    <lineage>
        <taxon>Bacteria</taxon>
        <taxon>Bacillati</taxon>
        <taxon>Actinomycetota</taxon>
        <taxon>Actinomycetes</taxon>
        <taxon>Propionibacteriales</taxon>
        <taxon>Nocardioidaceae</taxon>
        <taxon>Aeromicrobium</taxon>
    </lineage>
</organism>
<dbReference type="InterPro" id="IPR009057">
    <property type="entry name" value="Homeodomain-like_sf"/>
</dbReference>
<evidence type="ECO:0000256" key="1">
    <source>
        <dbReference type="ARBA" id="ARBA00023015"/>
    </source>
</evidence>
<feature type="DNA-binding region" description="H-T-H motif" evidence="4">
    <location>
        <begin position="26"/>
        <end position="45"/>
    </location>
</feature>
<dbReference type="EMBL" id="BAAAME010000005">
    <property type="protein sequence ID" value="GAA1749625.1"/>
    <property type="molecule type" value="Genomic_DNA"/>
</dbReference>
<reference evidence="6 7" key="1">
    <citation type="journal article" date="2019" name="Int. J. Syst. Evol. Microbiol.">
        <title>The Global Catalogue of Microorganisms (GCM) 10K type strain sequencing project: providing services to taxonomists for standard genome sequencing and annotation.</title>
        <authorList>
            <consortium name="The Broad Institute Genomics Platform"/>
            <consortium name="The Broad Institute Genome Sequencing Center for Infectious Disease"/>
            <person name="Wu L."/>
            <person name="Ma J."/>
        </authorList>
    </citation>
    <scope>NUCLEOTIDE SEQUENCE [LARGE SCALE GENOMIC DNA]</scope>
    <source>
        <strain evidence="6 7">JCM 13518</strain>
    </source>
</reference>
<dbReference type="InterPro" id="IPR036271">
    <property type="entry name" value="Tet_transcr_reg_TetR-rel_C_sf"/>
</dbReference>
<name>A0ABN2K6Z3_9ACTN</name>
<dbReference type="Pfam" id="PF21993">
    <property type="entry name" value="TetR_C_13_2"/>
    <property type="match status" value="1"/>
</dbReference>
<keyword evidence="1" id="KW-0805">Transcription regulation</keyword>
<evidence type="ECO:0000259" key="5">
    <source>
        <dbReference type="PROSITE" id="PS50977"/>
    </source>
</evidence>
<feature type="domain" description="HTH tetR-type" evidence="5">
    <location>
        <begin position="3"/>
        <end position="63"/>
    </location>
</feature>
<dbReference type="PANTHER" id="PTHR47506:SF3">
    <property type="entry name" value="HTH-TYPE TRANSCRIPTIONAL REGULATOR LMRA"/>
    <property type="match status" value="1"/>
</dbReference>
<gene>
    <name evidence="6" type="ORF">GCM10009710_32000</name>
</gene>
<dbReference type="PANTHER" id="PTHR47506">
    <property type="entry name" value="TRANSCRIPTIONAL REGULATORY PROTEIN"/>
    <property type="match status" value="1"/>
</dbReference>
<evidence type="ECO:0000256" key="4">
    <source>
        <dbReference type="PROSITE-ProRule" id="PRU00335"/>
    </source>
</evidence>
<keyword evidence="3" id="KW-0804">Transcription</keyword>
<keyword evidence="7" id="KW-1185">Reference proteome</keyword>
<comment type="caution">
    <text evidence="6">The sequence shown here is derived from an EMBL/GenBank/DDBJ whole genome shotgun (WGS) entry which is preliminary data.</text>
</comment>
<dbReference type="Proteomes" id="UP001501057">
    <property type="component" value="Unassembled WGS sequence"/>
</dbReference>
<keyword evidence="2 4" id="KW-0238">DNA-binding</keyword>
<dbReference type="RefSeq" id="WP_344203406.1">
    <property type="nucleotide sequence ID" value="NZ_BAAAME010000005.1"/>
</dbReference>
<evidence type="ECO:0000256" key="3">
    <source>
        <dbReference type="ARBA" id="ARBA00023163"/>
    </source>
</evidence>
<dbReference type="Gene3D" id="1.10.357.10">
    <property type="entry name" value="Tetracycline Repressor, domain 2"/>
    <property type="match status" value="1"/>
</dbReference>
<evidence type="ECO:0000313" key="6">
    <source>
        <dbReference type="EMBL" id="GAA1749625.1"/>
    </source>
</evidence>
<dbReference type="SUPFAM" id="SSF46689">
    <property type="entry name" value="Homeodomain-like"/>
    <property type="match status" value="1"/>
</dbReference>
<dbReference type="PROSITE" id="PS50977">
    <property type="entry name" value="HTH_TETR_2"/>
    <property type="match status" value="1"/>
</dbReference>
<evidence type="ECO:0000256" key="2">
    <source>
        <dbReference type="ARBA" id="ARBA00023125"/>
    </source>
</evidence>
<dbReference type="SUPFAM" id="SSF48498">
    <property type="entry name" value="Tetracyclin repressor-like, C-terminal domain"/>
    <property type="match status" value="1"/>
</dbReference>
<dbReference type="InterPro" id="IPR001647">
    <property type="entry name" value="HTH_TetR"/>
</dbReference>
<protein>
    <submittedName>
        <fullName evidence="6">TetR/AcrR family transcriptional regulator</fullName>
    </submittedName>
</protein>
<accession>A0ABN2K6Z3</accession>
<dbReference type="InterPro" id="IPR054156">
    <property type="entry name" value="YxaF_TetR_C"/>
</dbReference>
<proteinExistence type="predicted"/>